<dbReference type="InterPro" id="IPR018289">
    <property type="entry name" value="MULE_transposase_dom"/>
</dbReference>
<reference evidence="7 8" key="1">
    <citation type="journal article" date="2017" name="Nature">
        <title>The Apostasia genome and the evolution of orchids.</title>
        <authorList>
            <person name="Zhang G.Q."/>
            <person name="Liu K.W."/>
            <person name="Li Z."/>
            <person name="Lohaus R."/>
            <person name="Hsiao Y.Y."/>
            <person name="Niu S.C."/>
            <person name="Wang J.Y."/>
            <person name="Lin Y.C."/>
            <person name="Xu Q."/>
            <person name="Chen L.J."/>
            <person name="Yoshida K."/>
            <person name="Fujiwara S."/>
            <person name="Wang Z.W."/>
            <person name="Zhang Y.Q."/>
            <person name="Mitsuda N."/>
            <person name="Wang M."/>
            <person name="Liu G.H."/>
            <person name="Pecoraro L."/>
            <person name="Huang H.X."/>
            <person name="Xiao X.J."/>
            <person name="Lin M."/>
            <person name="Wu X.Y."/>
            <person name="Wu W.L."/>
            <person name="Chen Y.Y."/>
            <person name="Chang S.B."/>
            <person name="Sakamoto S."/>
            <person name="Ohme-Takagi M."/>
            <person name="Yagi M."/>
            <person name="Zeng S.J."/>
            <person name="Shen C.Y."/>
            <person name="Yeh C.M."/>
            <person name="Luo Y.B."/>
            <person name="Tsai W.C."/>
            <person name="Van de Peer Y."/>
            <person name="Liu Z.J."/>
        </authorList>
    </citation>
    <scope>NUCLEOTIDE SEQUENCE [LARGE SCALE GENOMIC DNA]</scope>
    <source>
        <strain evidence="8">cv. Shenzhen</strain>
        <tissue evidence="7">Stem</tissue>
    </source>
</reference>
<protein>
    <submittedName>
        <fullName evidence="7">Protein FAR1-like sequence 6</fullName>
    </submittedName>
</protein>
<evidence type="ECO:0000256" key="2">
    <source>
        <dbReference type="ARBA" id="ARBA00022771"/>
    </source>
</evidence>
<dbReference type="InterPro" id="IPR006564">
    <property type="entry name" value="Znf_PMZ"/>
</dbReference>
<evidence type="ECO:0000256" key="5">
    <source>
        <dbReference type="SAM" id="MobiDB-lite"/>
    </source>
</evidence>
<evidence type="ECO:0000259" key="6">
    <source>
        <dbReference type="PROSITE" id="PS50966"/>
    </source>
</evidence>
<evidence type="ECO:0000313" key="8">
    <source>
        <dbReference type="Proteomes" id="UP000236161"/>
    </source>
</evidence>
<dbReference type="AlphaFoldDB" id="A0A2I0AZP6"/>
<evidence type="ECO:0000256" key="1">
    <source>
        <dbReference type="ARBA" id="ARBA00022723"/>
    </source>
</evidence>
<dbReference type="OrthoDB" id="660475at2759"/>
<dbReference type="InterPro" id="IPR004332">
    <property type="entry name" value="Transposase_MuDR"/>
</dbReference>
<dbReference type="SMART" id="SM00575">
    <property type="entry name" value="ZnF_PMZ"/>
    <property type="match status" value="1"/>
</dbReference>
<keyword evidence="1" id="KW-0479">Metal-binding</keyword>
<keyword evidence="8" id="KW-1185">Reference proteome</keyword>
<dbReference type="SUPFAM" id="SSF57756">
    <property type="entry name" value="Retrovirus zinc finger-like domains"/>
    <property type="match status" value="1"/>
</dbReference>
<name>A0A2I0AZP6_9ASPA</name>
<feature type="region of interest" description="Disordered" evidence="5">
    <location>
        <begin position="149"/>
        <end position="203"/>
    </location>
</feature>
<feature type="domain" description="SWIM-type" evidence="6">
    <location>
        <begin position="716"/>
        <end position="748"/>
    </location>
</feature>
<proteinExistence type="predicted"/>
<feature type="region of interest" description="Disordered" evidence="5">
    <location>
        <begin position="224"/>
        <end position="249"/>
    </location>
</feature>
<dbReference type="Pfam" id="PF03108">
    <property type="entry name" value="DBD_Tnp_Mut"/>
    <property type="match status" value="1"/>
</dbReference>
<dbReference type="GO" id="GO:0003676">
    <property type="term" value="F:nucleic acid binding"/>
    <property type="evidence" value="ECO:0007669"/>
    <property type="project" value="InterPro"/>
</dbReference>
<dbReference type="Pfam" id="PF04434">
    <property type="entry name" value="SWIM"/>
    <property type="match status" value="1"/>
</dbReference>
<dbReference type="InterPro" id="IPR036875">
    <property type="entry name" value="Znf_CCHC_sf"/>
</dbReference>
<dbReference type="PROSITE" id="PS50966">
    <property type="entry name" value="ZF_SWIM"/>
    <property type="match status" value="1"/>
</dbReference>
<sequence>MAEEMVPVMCYHGGKIVMQGRRPDYDGGSMDGVLLKKSATYSELLKRMYELTTNDPKQFKLVMKCRFPTTGSDYVALEVKDEMTTKMMFGLYPRVYSLELFLESIRVTQGQDQVDSMVRVQMDMVVEGSDSLSSSMPAMNEKITATNKNCFPDEVSRPRIPSNDNFGRTTRDKGRFLSSAGTNDADHGAASPNPTARDGSHSTEPIDLLLGAVDDAHQDDIHIEDMEEDSNVNDPDWKSSDEEDDDDLVTDSIIKNTCRGLEDDPSSSDSLLHAGKVFRDKESLRQALQEYSIRRHVEYKVVRSCKMKLNVRCTQQGCPWQVRAILSKRIQRFKIKTYKGDHTCNSSTSLGDHKQCDTKFISKCVVPLLKRNSTITPHEIMEWMKKEYNVQISYSKAWLGLDRAIKKIHGSWDESFSMLQEYLKSIQDVNPGTVILLLTNERGDLREFHRLFWSFGVSIEGFQNLRPLITIDSAVLHGKYSGSLFVATGVDGNNGLFPIAFAIAESETEQTWTWFLSCIRNSVTNRDDVTIISNNGTGLTDAVKAVYSFGSASHRYCMRHLSSSLRKEFKDETLVKLYWEAANKIETSEFDEIMTILGERNPNARTWLEKIGVEKWSFAHDGGKRFGIMTTNIIETCDSLLKGIRGFPIKALVGKTLSRLNKMFTKRREEGSGMQGSLTPSVESQLMGIVDLAGQHIIETYSATLFKVYRVNCRQYIVNIEGYSCTCNRYLISRIPCLHIVAVCMSLQMSYYDLLPEYFSSHVYRQTYTMKLHPVVEDIACTSIQASPITPPIISRRRGRPRSMRVNKRLPPATYRCGKCKQDGHSSRTCKSPLGTPNQIFAVESNPQKGNF</sequence>
<keyword evidence="2 4" id="KW-0863">Zinc-finger</keyword>
<dbReference type="InterPro" id="IPR007527">
    <property type="entry name" value="Znf_SWIM"/>
</dbReference>
<evidence type="ECO:0000313" key="7">
    <source>
        <dbReference type="EMBL" id="PKA61004.1"/>
    </source>
</evidence>
<dbReference type="Pfam" id="PF10551">
    <property type="entry name" value="MULE"/>
    <property type="match status" value="1"/>
</dbReference>
<dbReference type="PANTHER" id="PTHR31973:SF195">
    <property type="entry name" value="MUDR FAMILY TRANSPOSASE"/>
    <property type="match status" value="1"/>
</dbReference>
<keyword evidence="3" id="KW-0862">Zinc</keyword>
<accession>A0A2I0AZP6</accession>
<evidence type="ECO:0000256" key="3">
    <source>
        <dbReference type="ARBA" id="ARBA00022833"/>
    </source>
</evidence>
<evidence type="ECO:0000256" key="4">
    <source>
        <dbReference type="PROSITE-ProRule" id="PRU00325"/>
    </source>
</evidence>
<organism evidence="7 8">
    <name type="scientific">Apostasia shenzhenica</name>
    <dbReference type="NCBI Taxonomy" id="1088818"/>
    <lineage>
        <taxon>Eukaryota</taxon>
        <taxon>Viridiplantae</taxon>
        <taxon>Streptophyta</taxon>
        <taxon>Embryophyta</taxon>
        <taxon>Tracheophyta</taxon>
        <taxon>Spermatophyta</taxon>
        <taxon>Magnoliopsida</taxon>
        <taxon>Liliopsida</taxon>
        <taxon>Asparagales</taxon>
        <taxon>Orchidaceae</taxon>
        <taxon>Apostasioideae</taxon>
        <taxon>Apostasia</taxon>
    </lineage>
</organism>
<dbReference type="GO" id="GO:0008270">
    <property type="term" value="F:zinc ion binding"/>
    <property type="evidence" value="ECO:0007669"/>
    <property type="project" value="UniProtKB-KW"/>
</dbReference>
<dbReference type="PANTHER" id="PTHR31973">
    <property type="entry name" value="POLYPROTEIN, PUTATIVE-RELATED"/>
    <property type="match status" value="1"/>
</dbReference>
<dbReference type="EMBL" id="KZ451933">
    <property type="protein sequence ID" value="PKA61004.1"/>
    <property type="molecule type" value="Genomic_DNA"/>
</dbReference>
<gene>
    <name evidence="7" type="primary">FRS6</name>
    <name evidence="7" type="ORF">AXF42_Ash020812</name>
</gene>
<dbReference type="Proteomes" id="UP000236161">
    <property type="component" value="Unassembled WGS sequence"/>
</dbReference>